<evidence type="ECO:0000313" key="2">
    <source>
        <dbReference type="Proteomes" id="UP001056384"/>
    </source>
</evidence>
<reference evidence="1" key="1">
    <citation type="submission" date="2022-06" db="EMBL/GenBank/DDBJ databases">
        <title>Complete genome sequences of two strains of the flax pathogen Septoria linicola.</title>
        <authorList>
            <person name="Lapalu N."/>
            <person name="Simon A."/>
            <person name="Demenou B."/>
            <person name="Paumier D."/>
            <person name="Guillot M.-P."/>
            <person name="Gout L."/>
            <person name="Valade R."/>
        </authorList>
    </citation>
    <scope>NUCLEOTIDE SEQUENCE</scope>
    <source>
        <strain evidence="1">SE15195</strain>
    </source>
</reference>
<dbReference type="AlphaFoldDB" id="A0A9Q9EL39"/>
<protein>
    <submittedName>
        <fullName evidence="1">Uncharacterized protein</fullName>
    </submittedName>
</protein>
<evidence type="ECO:0000313" key="1">
    <source>
        <dbReference type="EMBL" id="USW53028.1"/>
    </source>
</evidence>
<organism evidence="1 2">
    <name type="scientific">Septoria linicola</name>
    <dbReference type="NCBI Taxonomy" id="215465"/>
    <lineage>
        <taxon>Eukaryota</taxon>
        <taxon>Fungi</taxon>
        <taxon>Dikarya</taxon>
        <taxon>Ascomycota</taxon>
        <taxon>Pezizomycotina</taxon>
        <taxon>Dothideomycetes</taxon>
        <taxon>Dothideomycetidae</taxon>
        <taxon>Mycosphaerellales</taxon>
        <taxon>Mycosphaerellaceae</taxon>
        <taxon>Septoria</taxon>
    </lineage>
</organism>
<dbReference type="Proteomes" id="UP001056384">
    <property type="component" value="Chromosome 5"/>
</dbReference>
<sequence>MARSIDGGWARAGPQCYPFGAQIQLSRSINKPARRRGRAARAAPAGLCHCPDSSSRGSTTLQISFSKVNFAQWNRLNWRVASLKVASTKPLQALPALMKKLVIQRVAKDVYLARQLTGRPYVFDLAIAIAMPDEQSGEVLYMDDQPRIESVEDLFLNPRASNLTLNISVRLSQRRVKDVVADFEQQVCVPQCNNIAADYRIIRIGLKPIRDEWRAEPVEKRYENRVDGVAYTQALLAWVDRSTGTVRFSRVHAYDFDEVCIGDVKETTRWSTVPFSNKNCYLGRLEQVQKKGQSKAQFLEKFKQLVDSGDNDDQQLGSGVPFLPMYCYNKYEPKEHGHGLEVWPLNDVDIAVSCINKYDAPGQLRDIHFPRDTRLVVVESDELQDVIAKVQKATNRAGDRDG</sequence>
<dbReference type="EMBL" id="CP099422">
    <property type="protein sequence ID" value="USW53028.1"/>
    <property type="molecule type" value="Genomic_DNA"/>
</dbReference>
<accession>A0A9Q9EL39</accession>
<gene>
    <name evidence="1" type="ORF">Slin15195_G063470</name>
</gene>
<keyword evidence="2" id="KW-1185">Reference proteome</keyword>
<proteinExistence type="predicted"/>
<name>A0A9Q9EL39_9PEZI</name>
<dbReference type="OrthoDB" id="3650611at2759"/>